<comment type="catalytic activity">
    <reaction evidence="10">
        <text>8-oxo-dGTP + H2O = 8-oxo-dGMP + diphosphate + H(+)</text>
        <dbReference type="Rhea" id="RHEA:31575"/>
        <dbReference type="ChEBI" id="CHEBI:15377"/>
        <dbReference type="ChEBI" id="CHEBI:15378"/>
        <dbReference type="ChEBI" id="CHEBI:33019"/>
        <dbReference type="ChEBI" id="CHEBI:63224"/>
        <dbReference type="ChEBI" id="CHEBI:77896"/>
        <dbReference type="EC" id="3.6.1.55"/>
    </reaction>
</comment>
<sequence length="132" mass="14525">MKKEINVVGAVIVDDGKVLCAQRGPAGSLPDLWEFPGGKVETGETPREALQREITEELECTVAVGDRITTTTYEYDFGIVTLTTFFCELTAGTPRLTEHAEVVWLKPEDLDELEWAPADIPAIELIRGAFTT</sequence>
<name>A0ABR9JF59_9MICC</name>
<dbReference type="CDD" id="cd03425">
    <property type="entry name" value="NUDIX_MutT_NudA_like"/>
    <property type="match status" value="1"/>
</dbReference>
<keyword evidence="6" id="KW-0227">DNA damage</keyword>
<evidence type="ECO:0000256" key="2">
    <source>
        <dbReference type="ARBA" id="ARBA00005582"/>
    </source>
</evidence>
<evidence type="ECO:0000256" key="6">
    <source>
        <dbReference type="ARBA" id="ARBA00022763"/>
    </source>
</evidence>
<keyword evidence="9" id="KW-0234">DNA repair</keyword>
<dbReference type="GO" id="GO:0035539">
    <property type="term" value="F:8-oxo-7,8-dihydrodeoxyguanosine triphosphate pyrophosphatase activity"/>
    <property type="evidence" value="ECO:0007669"/>
    <property type="project" value="UniProtKB-EC"/>
</dbReference>
<keyword evidence="3" id="KW-0515">Mutator protein</keyword>
<feature type="domain" description="Nudix hydrolase" evidence="12">
    <location>
        <begin position="3"/>
        <end position="127"/>
    </location>
</feature>
<dbReference type="InterPro" id="IPR015797">
    <property type="entry name" value="NUDIX_hydrolase-like_dom_sf"/>
</dbReference>
<evidence type="ECO:0000313" key="13">
    <source>
        <dbReference type="EMBL" id="MBE1524559.1"/>
    </source>
</evidence>
<evidence type="ECO:0000256" key="11">
    <source>
        <dbReference type="ARBA" id="ARBA00038905"/>
    </source>
</evidence>
<evidence type="ECO:0000256" key="4">
    <source>
        <dbReference type="ARBA" id="ARBA00022705"/>
    </source>
</evidence>
<dbReference type="InterPro" id="IPR000086">
    <property type="entry name" value="NUDIX_hydrolase_dom"/>
</dbReference>
<dbReference type="Gene3D" id="3.90.79.10">
    <property type="entry name" value="Nucleoside Triphosphate Pyrophosphohydrolase"/>
    <property type="match status" value="1"/>
</dbReference>
<keyword evidence="14" id="KW-1185">Reference proteome</keyword>
<protein>
    <recommendedName>
        <fullName evidence="11">8-oxo-dGTP diphosphatase</fullName>
        <ecNumber evidence="11">3.6.1.55</ecNumber>
    </recommendedName>
</protein>
<dbReference type="InterPro" id="IPR020476">
    <property type="entry name" value="Nudix_hydrolase"/>
</dbReference>
<dbReference type="EC" id="3.6.1.55" evidence="11"/>
<dbReference type="InterPro" id="IPR029119">
    <property type="entry name" value="MutY_C"/>
</dbReference>
<comment type="caution">
    <text evidence="13">The sequence shown here is derived from an EMBL/GenBank/DDBJ whole genome shotgun (WGS) entry which is preliminary data.</text>
</comment>
<reference evidence="13 14" key="1">
    <citation type="submission" date="2020-10" db="EMBL/GenBank/DDBJ databases">
        <title>Sequencing the genomes of 1000 actinobacteria strains.</title>
        <authorList>
            <person name="Klenk H.-P."/>
        </authorList>
    </citation>
    <scope>NUCLEOTIDE SEQUENCE [LARGE SCALE GENOMIC DNA]</scope>
    <source>
        <strain evidence="13 14">DSM 15666</strain>
    </source>
</reference>
<keyword evidence="5" id="KW-0479">Metal-binding</keyword>
<dbReference type="EMBL" id="JADBED010000001">
    <property type="protein sequence ID" value="MBE1524559.1"/>
    <property type="molecule type" value="Genomic_DNA"/>
</dbReference>
<dbReference type="Proteomes" id="UP000643525">
    <property type="component" value="Unassembled WGS sequence"/>
</dbReference>
<proteinExistence type="inferred from homology"/>
<evidence type="ECO:0000256" key="1">
    <source>
        <dbReference type="ARBA" id="ARBA00001946"/>
    </source>
</evidence>
<evidence type="ECO:0000256" key="8">
    <source>
        <dbReference type="ARBA" id="ARBA00022842"/>
    </source>
</evidence>
<comment type="cofactor">
    <cofactor evidence="1">
        <name>Mg(2+)</name>
        <dbReference type="ChEBI" id="CHEBI:18420"/>
    </cofactor>
</comment>
<evidence type="ECO:0000259" key="12">
    <source>
        <dbReference type="PROSITE" id="PS51462"/>
    </source>
</evidence>
<evidence type="ECO:0000256" key="3">
    <source>
        <dbReference type="ARBA" id="ARBA00022457"/>
    </source>
</evidence>
<dbReference type="PANTHER" id="PTHR47707">
    <property type="entry name" value="8-OXO-DGTP DIPHOSPHATASE"/>
    <property type="match status" value="1"/>
</dbReference>
<dbReference type="PANTHER" id="PTHR47707:SF1">
    <property type="entry name" value="NUDIX HYDROLASE FAMILY PROTEIN"/>
    <property type="match status" value="1"/>
</dbReference>
<keyword evidence="4" id="KW-0235">DNA replication</keyword>
<dbReference type="Pfam" id="PF14815">
    <property type="entry name" value="NUDIX_4"/>
    <property type="match status" value="1"/>
</dbReference>
<dbReference type="PROSITE" id="PS51462">
    <property type="entry name" value="NUDIX"/>
    <property type="match status" value="1"/>
</dbReference>
<accession>A0ABR9JF59</accession>
<dbReference type="InterPro" id="IPR047127">
    <property type="entry name" value="MutT-like"/>
</dbReference>
<dbReference type="RefSeq" id="WP_192595553.1">
    <property type="nucleotide sequence ID" value="NZ_BAAALJ010000002.1"/>
</dbReference>
<dbReference type="PRINTS" id="PR00502">
    <property type="entry name" value="NUDIXFAMILY"/>
</dbReference>
<keyword evidence="7 13" id="KW-0378">Hydrolase</keyword>
<evidence type="ECO:0000313" key="14">
    <source>
        <dbReference type="Proteomes" id="UP000643525"/>
    </source>
</evidence>
<evidence type="ECO:0000256" key="5">
    <source>
        <dbReference type="ARBA" id="ARBA00022723"/>
    </source>
</evidence>
<evidence type="ECO:0000256" key="10">
    <source>
        <dbReference type="ARBA" id="ARBA00035861"/>
    </source>
</evidence>
<comment type="similarity">
    <text evidence="2">Belongs to the Nudix hydrolase family.</text>
</comment>
<evidence type="ECO:0000256" key="9">
    <source>
        <dbReference type="ARBA" id="ARBA00023204"/>
    </source>
</evidence>
<organism evidence="13 14">
    <name type="scientific">Nesterenkonia lutea</name>
    <dbReference type="NCBI Taxonomy" id="272919"/>
    <lineage>
        <taxon>Bacteria</taxon>
        <taxon>Bacillati</taxon>
        <taxon>Actinomycetota</taxon>
        <taxon>Actinomycetes</taxon>
        <taxon>Micrococcales</taxon>
        <taxon>Micrococcaceae</taxon>
        <taxon>Nesterenkonia</taxon>
    </lineage>
</organism>
<dbReference type="SUPFAM" id="SSF55811">
    <property type="entry name" value="Nudix"/>
    <property type="match status" value="1"/>
</dbReference>
<evidence type="ECO:0000256" key="7">
    <source>
        <dbReference type="ARBA" id="ARBA00022801"/>
    </source>
</evidence>
<gene>
    <name evidence="13" type="ORF">H4W27_001677</name>
</gene>
<keyword evidence="8" id="KW-0460">Magnesium</keyword>